<evidence type="ECO:0000256" key="2">
    <source>
        <dbReference type="ARBA" id="ARBA00022491"/>
    </source>
</evidence>
<dbReference type="InterPro" id="IPR036096">
    <property type="entry name" value="Ataxin_AXH_dom_sf"/>
</dbReference>
<comment type="subcellular location">
    <subcellularLocation>
        <location evidence="1">Nucleus</location>
    </subcellularLocation>
</comment>
<dbReference type="Pfam" id="PF08517">
    <property type="entry name" value="AXH"/>
    <property type="match status" value="1"/>
</dbReference>
<evidence type="ECO:0000313" key="9">
    <source>
        <dbReference type="EnsemblMetazoa" id="MDOA012830-PD"/>
    </source>
</evidence>
<feature type="compositionally biased region" description="Polar residues" evidence="7">
    <location>
        <begin position="622"/>
        <end position="636"/>
    </location>
</feature>
<keyword evidence="6" id="KW-0539">Nucleus</keyword>
<name>A0A1I8N925_MUSDO</name>
<dbReference type="Gene3D" id="2.170.16.10">
    <property type="entry name" value="Hedgehog/Intein (Hint) domain"/>
    <property type="match status" value="1"/>
</dbReference>
<dbReference type="PROSITE" id="PS51148">
    <property type="entry name" value="AXH"/>
    <property type="match status" value="1"/>
</dbReference>
<dbReference type="EnsemblMetazoa" id="MDOA012830-RD">
    <property type="protein sequence ID" value="MDOA012830-PD"/>
    <property type="gene ID" value="MDOA012830"/>
</dbReference>
<dbReference type="GO" id="GO:0003723">
    <property type="term" value="F:RNA binding"/>
    <property type="evidence" value="ECO:0007669"/>
    <property type="project" value="InterPro"/>
</dbReference>
<gene>
    <name evidence="9" type="primary">101892188</name>
</gene>
<reference evidence="9" key="1">
    <citation type="submission" date="2020-05" db="UniProtKB">
        <authorList>
            <consortium name="EnsemblMetazoa"/>
        </authorList>
    </citation>
    <scope>IDENTIFICATION</scope>
    <source>
        <strain evidence="9">Aabys</strain>
    </source>
</reference>
<dbReference type="RefSeq" id="XP_019894760.2">
    <property type="nucleotide sequence ID" value="XM_020039201.2"/>
</dbReference>
<proteinExistence type="predicted"/>
<dbReference type="eggNOG" id="KOG4053">
    <property type="taxonomic scope" value="Eukaryota"/>
</dbReference>
<feature type="domain" description="AXH" evidence="8">
    <location>
        <begin position="342"/>
        <end position="473"/>
    </location>
</feature>
<feature type="compositionally biased region" description="Polar residues" evidence="7">
    <location>
        <begin position="274"/>
        <end position="296"/>
    </location>
</feature>
<dbReference type="STRING" id="7370.A0A1I8N925"/>
<keyword evidence="3" id="KW-0805">Transcription regulation</keyword>
<feature type="region of interest" description="Disordered" evidence="7">
    <location>
        <begin position="33"/>
        <end position="73"/>
    </location>
</feature>
<protein>
    <recommendedName>
        <fullName evidence="8">AXH domain-containing protein</fullName>
    </recommendedName>
</protein>
<sequence>MSNDELQRFILLNSELKYLWNQYNVQRHQTTHIPKEVQPNPHDANNNNNRITPTSERITSPGSNSTPYNSRRIHNLRRSFSGSDSQSSESTSIDILGIEDCGDNIMSPVSIPSSQTSLLPSEPRLTSLPQHLHSAQTMELTAANVPSGFPLNYQQLYASNAALYGAPVMFSGALHAAHASYMAGLPMHAALPPNESYLKALQAAACGLYNPAGLPHPMTNPNVMSCKAANMHNPATPMMALAPSAPITMPPKSPQYTNVNDNHISKPESEQHHFATSLNGSGSVRLGNASSTNGTYLNEKVNESGSDAANDSHFKVPNGKEGTLKHRILKPSSSEGSDATKTPVMRTYTTTSNFKKGTYIELANGALRRVEDMRTEDFIQCADRSPQHQLAESTVVKISTSSQQPVATITFSYDRNRSKVDMEVSVDHPFFVYGQGWASCNPEMSMQVFGLKCQRLQVGDICISLTKRTTEVPPNSQRRHSLSSVSNNPNVNSNTSPMQPSTMSSTSELSYPPHLNANAFSMAGPPNLPHPLPSYAEMAKLMSSYAYAKGLPQISPEQLKEVVMDASMLQSLSPKMVNAAFYQNQIYQYAQQQQELLRRNDFKYSQERSSPLRPASGHDVDTNQPATHTPLQTQPLDASISRKRRWSAPENMFDDEDADTQPSRNPHLPSSLGTLSPATTART</sequence>
<keyword evidence="2" id="KW-0678">Repressor</keyword>
<feature type="compositionally biased region" description="Polar residues" evidence="7">
    <location>
        <begin position="50"/>
        <end position="69"/>
    </location>
</feature>
<dbReference type="VEuPathDB" id="VectorBase:MDOA012830"/>
<dbReference type="InterPro" id="IPR003652">
    <property type="entry name" value="Ataxin_AXH_dom"/>
</dbReference>
<dbReference type="PANTHER" id="PTHR13392">
    <property type="entry name" value="ATAXIN 1"/>
    <property type="match status" value="1"/>
</dbReference>
<dbReference type="RefSeq" id="XP_019894758.2">
    <property type="nucleotide sequence ID" value="XM_020039199.2"/>
</dbReference>
<dbReference type="InterPro" id="IPR043404">
    <property type="entry name" value="ATAXIN1-like"/>
</dbReference>
<feature type="region of interest" description="Disordered" evidence="7">
    <location>
        <begin position="470"/>
        <end position="510"/>
    </location>
</feature>
<evidence type="ECO:0000256" key="5">
    <source>
        <dbReference type="ARBA" id="ARBA00023163"/>
    </source>
</evidence>
<dbReference type="AlphaFoldDB" id="A0A1I8N925"/>
<evidence type="ECO:0000256" key="1">
    <source>
        <dbReference type="ARBA" id="ARBA00004123"/>
    </source>
</evidence>
<feature type="region of interest" description="Disordered" evidence="7">
    <location>
        <begin position="268"/>
        <end position="323"/>
    </location>
</feature>
<evidence type="ECO:0000256" key="6">
    <source>
        <dbReference type="ARBA" id="ARBA00023242"/>
    </source>
</evidence>
<dbReference type="GO" id="GO:0003677">
    <property type="term" value="F:DNA binding"/>
    <property type="evidence" value="ECO:0007669"/>
    <property type="project" value="UniProtKB-KW"/>
</dbReference>
<dbReference type="GO" id="GO:0006355">
    <property type="term" value="P:regulation of DNA-templated transcription"/>
    <property type="evidence" value="ECO:0007669"/>
    <property type="project" value="InterPro"/>
</dbReference>
<keyword evidence="5" id="KW-0804">Transcription</keyword>
<feature type="compositionally biased region" description="Polar residues" evidence="7">
    <location>
        <begin position="671"/>
        <end position="683"/>
    </location>
</feature>
<dbReference type="GO" id="GO:0005634">
    <property type="term" value="C:nucleus"/>
    <property type="evidence" value="ECO:0007669"/>
    <property type="project" value="UniProtKB-SubCell"/>
</dbReference>
<accession>A0A1I8N925</accession>
<dbReference type="SMART" id="SM00536">
    <property type="entry name" value="AXH"/>
    <property type="match status" value="1"/>
</dbReference>
<evidence type="ECO:0000259" key="8">
    <source>
        <dbReference type="PROSITE" id="PS51148"/>
    </source>
</evidence>
<dbReference type="EnsemblMetazoa" id="MDOA012830-RE">
    <property type="protein sequence ID" value="MDOA012830-PE"/>
    <property type="gene ID" value="MDOA012830"/>
</dbReference>
<dbReference type="KEGG" id="mde:101892188"/>
<evidence type="ECO:0000256" key="3">
    <source>
        <dbReference type="ARBA" id="ARBA00023015"/>
    </source>
</evidence>
<feature type="region of interest" description="Disordered" evidence="7">
    <location>
        <begin position="604"/>
        <end position="683"/>
    </location>
</feature>
<evidence type="ECO:0000256" key="4">
    <source>
        <dbReference type="ARBA" id="ARBA00023125"/>
    </source>
</evidence>
<dbReference type="VEuPathDB" id="VectorBase:MDOMA2_009292"/>
<dbReference type="RefSeq" id="XP_019894759.2">
    <property type="nucleotide sequence ID" value="XM_020039200.2"/>
</dbReference>
<keyword evidence="4" id="KW-0238">DNA-binding</keyword>
<feature type="compositionally biased region" description="Low complexity" evidence="7">
    <location>
        <begin position="483"/>
        <end position="507"/>
    </location>
</feature>
<dbReference type="SUPFAM" id="SSF102031">
    <property type="entry name" value="AXH domain"/>
    <property type="match status" value="1"/>
</dbReference>
<evidence type="ECO:0000256" key="7">
    <source>
        <dbReference type="SAM" id="MobiDB-lite"/>
    </source>
</evidence>
<organism evidence="9">
    <name type="scientific">Musca domestica</name>
    <name type="common">House fly</name>
    <dbReference type="NCBI Taxonomy" id="7370"/>
    <lineage>
        <taxon>Eukaryota</taxon>
        <taxon>Metazoa</taxon>
        <taxon>Ecdysozoa</taxon>
        <taxon>Arthropoda</taxon>
        <taxon>Hexapoda</taxon>
        <taxon>Insecta</taxon>
        <taxon>Pterygota</taxon>
        <taxon>Neoptera</taxon>
        <taxon>Endopterygota</taxon>
        <taxon>Diptera</taxon>
        <taxon>Brachycera</taxon>
        <taxon>Muscomorpha</taxon>
        <taxon>Muscoidea</taxon>
        <taxon>Muscidae</taxon>
        <taxon>Musca</taxon>
    </lineage>
</organism>
<dbReference type="OrthoDB" id="10000452at2759"/>
<dbReference type="PANTHER" id="PTHR13392:SF13">
    <property type="entry name" value="AXH DOMAIN-CONTAINING PROTEIN"/>
    <property type="match status" value="1"/>
</dbReference>